<proteinExistence type="predicted"/>
<reference evidence="1" key="1">
    <citation type="submission" date="2018-02" db="EMBL/GenBank/DDBJ databases">
        <title>Rhizophora mucronata_Transcriptome.</title>
        <authorList>
            <person name="Meera S.P."/>
            <person name="Sreeshan A."/>
            <person name="Augustine A."/>
        </authorList>
    </citation>
    <scope>NUCLEOTIDE SEQUENCE</scope>
    <source>
        <tissue evidence="1">Leaf</tissue>
    </source>
</reference>
<evidence type="ECO:0000313" key="1">
    <source>
        <dbReference type="EMBL" id="MBX61086.1"/>
    </source>
</evidence>
<accession>A0A2P2Q271</accession>
<name>A0A2P2Q271_RHIMU</name>
<organism evidence="1">
    <name type="scientific">Rhizophora mucronata</name>
    <name type="common">Asiatic mangrove</name>
    <dbReference type="NCBI Taxonomy" id="61149"/>
    <lineage>
        <taxon>Eukaryota</taxon>
        <taxon>Viridiplantae</taxon>
        <taxon>Streptophyta</taxon>
        <taxon>Embryophyta</taxon>
        <taxon>Tracheophyta</taxon>
        <taxon>Spermatophyta</taxon>
        <taxon>Magnoliopsida</taxon>
        <taxon>eudicotyledons</taxon>
        <taxon>Gunneridae</taxon>
        <taxon>Pentapetalae</taxon>
        <taxon>rosids</taxon>
        <taxon>fabids</taxon>
        <taxon>Malpighiales</taxon>
        <taxon>Rhizophoraceae</taxon>
        <taxon>Rhizophora</taxon>
    </lineage>
</organism>
<sequence length="32" mass="3555">MIRYVPERSTPGLPSAGEDTEVGLLFLHLGWL</sequence>
<dbReference type="AlphaFoldDB" id="A0A2P2Q271"/>
<protein>
    <submittedName>
        <fullName evidence="1">Uncharacterized protein</fullName>
    </submittedName>
</protein>
<dbReference type="EMBL" id="GGEC01080602">
    <property type="protein sequence ID" value="MBX61086.1"/>
    <property type="molecule type" value="Transcribed_RNA"/>
</dbReference>